<dbReference type="Gene3D" id="3.30.70.2350">
    <property type="match status" value="1"/>
</dbReference>
<dbReference type="EMBL" id="PIQG01000002">
    <property type="protein sequence ID" value="RUO78649.1"/>
    <property type="molecule type" value="Genomic_DNA"/>
</dbReference>
<dbReference type="GO" id="GO:0016020">
    <property type="term" value="C:membrane"/>
    <property type="evidence" value="ECO:0007669"/>
    <property type="project" value="UniProtKB-SubCell"/>
</dbReference>
<dbReference type="GO" id="GO:0004252">
    <property type="term" value="F:serine-type endopeptidase activity"/>
    <property type="evidence" value="ECO:0007669"/>
    <property type="project" value="InterPro"/>
</dbReference>
<keyword evidence="4 7" id="KW-0812">Transmembrane</keyword>
<dbReference type="PANTHER" id="PTHR43066">
    <property type="entry name" value="RHOMBOID-RELATED PROTEIN"/>
    <property type="match status" value="1"/>
</dbReference>
<evidence type="ECO:0000256" key="6">
    <source>
        <dbReference type="ARBA" id="ARBA00023136"/>
    </source>
</evidence>
<evidence type="ECO:0000256" key="4">
    <source>
        <dbReference type="ARBA" id="ARBA00022692"/>
    </source>
</evidence>
<dbReference type="PANTHER" id="PTHR43066:SF26">
    <property type="entry name" value="RHOMBOID PROTEASE GLPG"/>
    <property type="match status" value="1"/>
</dbReference>
<evidence type="ECO:0000256" key="1">
    <source>
        <dbReference type="ARBA" id="ARBA00004141"/>
    </source>
</evidence>
<comment type="caution">
    <text evidence="10">The sequence shown here is derived from an EMBL/GenBank/DDBJ whole genome shotgun (WGS) entry which is preliminary data.</text>
</comment>
<evidence type="ECO:0000259" key="9">
    <source>
        <dbReference type="Pfam" id="PF12122"/>
    </source>
</evidence>
<keyword evidence="11" id="KW-1185">Reference proteome</keyword>
<dbReference type="InterPro" id="IPR035952">
    <property type="entry name" value="Rhomboid-like_sf"/>
</dbReference>
<keyword evidence="5 7" id="KW-1133">Transmembrane helix</keyword>
<feature type="transmembrane region" description="Helical" evidence="7">
    <location>
        <begin position="90"/>
        <end position="110"/>
    </location>
</feature>
<keyword evidence="10" id="KW-0645">Protease</keyword>
<dbReference type="AlphaFoldDB" id="A0A432ZL29"/>
<keyword evidence="6 7" id="KW-0472">Membrane</keyword>
<keyword evidence="10" id="KW-0378">Hydrolase</keyword>
<dbReference type="SUPFAM" id="SSF144091">
    <property type="entry name" value="Rhomboid-like"/>
    <property type="match status" value="1"/>
</dbReference>
<feature type="transmembrane region" description="Helical" evidence="7">
    <location>
        <begin position="198"/>
        <end position="217"/>
    </location>
</feature>
<dbReference type="InterPro" id="IPR022764">
    <property type="entry name" value="Peptidase_S54_rhomboid_dom"/>
</dbReference>
<feature type="domain" description="Peptidase S54 rhomboid" evidence="8">
    <location>
        <begin position="135"/>
        <end position="269"/>
    </location>
</feature>
<feature type="transmembrane region" description="Helical" evidence="7">
    <location>
        <begin position="174"/>
        <end position="192"/>
    </location>
</feature>
<reference evidence="10 11" key="1">
    <citation type="journal article" date="2011" name="Front. Microbiol.">
        <title>Genomic signatures of strain selection and enhancement in Bacillus atrophaeus var. globigii, a historical biowarfare simulant.</title>
        <authorList>
            <person name="Gibbons H.S."/>
            <person name="Broomall S.M."/>
            <person name="McNew L.A."/>
            <person name="Daligault H."/>
            <person name="Chapman C."/>
            <person name="Bruce D."/>
            <person name="Karavis M."/>
            <person name="Krepps M."/>
            <person name="McGregor P.A."/>
            <person name="Hong C."/>
            <person name="Park K.H."/>
            <person name="Akmal A."/>
            <person name="Feldman A."/>
            <person name="Lin J.S."/>
            <person name="Chang W.E."/>
            <person name="Higgs B.W."/>
            <person name="Demirev P."/>
            <person name="Lindquist J."/>
            <person name="Liem A."/>
            <person name="Fochler E."/>
            <person name="Read T.D."/>
            <person name="Tapia R."/>
            <person name="Johnson S."/>
            <person name="Bishop-Lilly K.A."/>
            <person name="Detter C."/>
            <person name="Han C."/>
            <person name="Sozhamannan S."/>
            <person name="Rosenzweig C.N."/>
            <person name="Skowronski E.W."/>
        </authorList>
    </citation>
    <scope>NUCLEOTIDE SEQUENCE [LARGE SCALE GENOMIC DNA]</scope>
    <source>
        <strain evidence="10 11">PIT1</strain>
    </source>
</reference>
<feature type="transmembrane region" description="Helical" evidence="7">
    <location>
        <begin position="254"/>
        <end position="273"/>
    </location>
</feature>
<evidence type="ECO:0000313" key="10">
    <source>
        <dbReference type="EMBL" id="RUO78649.1"/>
    </source>
</evidence>
<comment type="subcellular location">
    <subcellularLocation>
        <location evidence="1">Membrane</location>
        <topology evidence="1">Multi-pass membrane protein</topology>
    </subcellularLocation>
</comment>
<keyword evidence="3" id="KW-0997">Cell inner membrane</keyword>
<accession>A0A432ZL29</accession>
<dbReference type="OrthoDB" id="9778341at2"/>
<feature type="domain" description="Peptidase S54 GlpG peptidase N-terminal" evidence="9">
    <location>
        <begin position="1"/>
        <end position="70"/>
    </location>
</feature>
<evidence type="ECO:0000313" key="11">
    <source>
        <dbReference type="Proteomes" id="UP000288279"/>
    </source>
</evidence>
<dbReference type="Pfam" id="PF01694">
    <property type="entry name" value="Rhomboid"/>
    <property type="match status" value="1"/>
</dbReference>
<evidence type="ECO:0000259" key="8">
    <source>
        <dbReference type="Pfam" id="PF01694"/>
    </source>
</evidence>
<dbReference type="GO" id="GO:0006508">
    <property type="term" value="P:proteolysis"/>
    <property type="evidence" value="ECO:0007669"/>
    <property type="project" value="UniProtKB-KW"/>
</dbReference>
<feature type="transmembrane region" description="Helical" evidence="7">
    <location>
        <begin position="143"/>
        <end position="162"/>
    </location>
</feature>
<evidence type="ECO:0000256" key="2">
    <source>
        <dbReference type="ARBA" id="ARBA00022475"/>
    </source>
</evidence>
<dbReference type="InterPro" id="IPR022732">
    <property type="entry name" value="Peptidase_S54_GlpG_N"/>
</dbReference>
<dbReference type="RefSeq" id="WP_126827268.1">
    <property type="nucleotide sequence ID" value="NZ_PIQG01000002.1"/>
</dbReference>
<evidence type="ECO:0000256" key="7">
    <source>
        <dbReference type="SAM" id="Phobius"/>
    </source>
</evidence>
<sequence>MKKLLASKHHDQVRAAYEFLTSQGVPVTVSEKGEQLEIWVIQASYFAHAKALLQEFKDNPETVQANTANTFTAPTASATPKANLWERLRVFAGPFTLVYAALVILVFIGLNTPASETIRDYLHISDYWNEWPWSQPWRFVTPALLHFSAVHIVFNLVWWVYLGGRFENLYGSTWLVLAWLSCAVISNVAQFIAAGPFFGGLSGVVYGLFGLAVVLAWQNPRHPLYLPPGLIAFMLIWLALGYSGLLWVNIANTAHTAGLLSGLGFGLIMRFTAWQRARS</sequence>
<proteinExistence type="predicted"/>
<gene>
    <name evidence="10" type="ORF">CWI83_06420</name>
</gene>
<keyword evidence="2" id="KW-1003">Cell membrane</keyword>
<feature type="transmembrane region" description="Helical" evidence="7">
    <location>
        <begin position="229"/>
        <end position="248"/>
    </location>
</feature>
<dbReference type="InterPro" id="IPR038236">
    <property type="entry name" value="GlpG_N_sf"/>
</dbReference>
<protein>
    <submittedName>
        <fullName evidence="10">Rhomboid family intramembrane serine protease</fullName>
    </submittedName>
</protein>
<dbReference type="Gene3D" id="1.20.1540.10">
    <property type="entry name" value="Rhomboid-like"/>
    <property type="match status" value="1"/>
</dbReference>
<dbReference type="Proteomes" id="UP000288279">
    <property type="component" value="Unassembled WGS sequence"/>
</dbReference>
<dbReference type="Pfam" id="PF12122">
    <property type="entry name" value="Rhomboid_N"/>
    <property type="match status" value="1"/>
</dbReference>
<name>A0A432ZL29_9GAMM</name>
<evidence type="ECO:0000256" key="3">
    <source>
        <dbReference type="ARBA" id="ARBA00022519"/>
    </source>
</evidence>
<evidence type="ECO:0000256" key="5">
    <source>
        <dbReference type="ARBA" id="ARBA00022989"/>
    </source>
</evidence>
<organism evidence="10 11">
    <name type="scientific">Pseudidiomarina taiwanensis</name>
    <dbReference type="NCBI Taxonomy" id="337250"/>
    <lineage>
        <taxon>Bacteria</taxon>
        <taxon>Pseudomonadati</taxon>
        <taxon>Pseudomonadota</taxon>
        <taxon>Gammaproteobacteria</taxon>
        <taxon>Alteromonadales</taxon>
        <taxon>Idiomarinaceae</taxon>
        <taxon>Pseudidiomarina</taxon>
    </lineage>
</organism>